<evidence type="ECO:0000256" key="1">
    <source>
        <dbReference type="ARBA" id="ARBA00001602"/>
    </source>
</evidence>
<protein>
    <recommendedName>
        <fullName evidence="2 7">Glutamate racemase</fullName>
        <ecNumber evidence="2 7">5.1.1.3</ecNumber>
    </recommendedName>
</protein>
<dbReference type="InterPro" id="IPR015942">
    <property type="entry name" value="Asp/Glu/hydantoin_racemase"/>
</dbReference>
<dbReference type="GO" id="GO:0008881">
    <property type="term" value="F:glutamate racemase activity"/>
    <property type="evidence" value="ECO:0007669"/>
    <property type="project" value="UniProtKB-UniRule"/>
</dbReference>
<comment type="similarity">
    <text evidence="7">Belongs to the aspartate/glutamate racemases family.</text>
</comment>
<organism evidence="8 9">
    <name type="scientific">Caldisericum exile</name>
    <dbReference type="NCBI Taxonomy" id="693075"/>
    <lineage>
        <taxon>Bacteria</taxon>
        <taxon>Pseudomonadati</taxon>
        <taxon>Caldisericota/Cryosericota group</taxon>
        <taxon>Caldisericota</taxon>
        <taxon>Caldisericia</taxon>
        <taxon>Caldisericales</taxon>
        <taxon>Caldisericaceae</taxon>
        <taxon>Caldisericum</taxon>
    </lineage>
</organism>
<feature type="binding site" evidence="7">
    <location>
        <begin position="11"/>
        <end position="12"/>
    </location>
    <ligand>
        <name>substrate</name>
    </ligand>
</feature>
<evidence type="ECO:0000256" key="2">
    <source>
        <dbReference type="ARBA" id="ARBA00013090"/>
    </source>
</evidence>
<dbReference type="FunFam" id="3.40.50.1860:FF:000001">
    <property type="entry name" value="Glutamate racemase"/>
    <property type="match status" value="1"/>
</dbReference>
<evidence type="ECO:0000256" key="7">
    <source>
        <dbReference type="HAMAP-Rule" id="MF_00258"/>
    </source>
</evidence>
<feature type="binding site" evidence="7">
    <location>
        <begin position="187"/>
        <end position="188"/>
    </location>
    <ligand>
        <name>substrate</name>
    </ligand>
</feature>
<proteinExistence type="inferred from homology"/>
<evidence type="ECO:0000256" key="6">
    <source>
        <dbReference type="ARBA" id="ARBA00023316"/>
    </source>
</evidence>
<feature type="active site" description="Proton donor/acceptor" evidence="7">
    <location>
        <position position="186"/>
    </location>
</feature>
<keyword evidence="4 7" id="KW-0573">Peptidoglycan synthesis</keyword>
<dbReference type="GO" id="GO:0009252">
    <property type="term" value="P:peptidoglycan biosynthetic process"/>
    <property type="evidence" value="ECO:0007669"/>
    <property type="project" value="UniProtKB-UniRule"/>
</dbReference>
<dbReference type="InterPro" id="IPR001920">
    <property type="entry name" value="Asp/Glu_race"/>
</dbReference>
<dbReference type="Proteomes" id="UP000237040">
    <property type="component" value="Unassembled WGS sequence"/>
</dbReference>
<dbReference type="Gene3D" id="3.40.50.1860">
    <property type="match status" value="2"/>
</dbReference>
<gene>
    <name evidence="7" type="primary">murI</name>
    <name evidence="8" type="ORF">C0189_01840</name>
</gene>
<feature type="active site" description="Proton donor/acceptor" evidence="7">
    <location>
        <position position="74"/>
    </location>
</feature>
<evidence type="ECO:0000256" key="3">
    <source>
        <dbReference type="ARBA" id="ARBA00022960"/>
    </source>
</evidence>
<feature type="binding site" evidence="7">
    <location>
        <begin position="75"/>
        <end position="76"/>
    </location>
    <ligand>
        <name>substrate</name>
    </ligand>
</feature>
<feature type="binding site" evidence="7">
    <location>
        <begin position="43"/>
        <end position="44"/>
    </location>
    <ligand>
        <name>substrate</name>
    </ligand>
</feature>
<comment type="caution">
    <text evidence="8">The sequence shown here is derived from an EMBL/GenBank/DDBJ whole genome shotgun (WGS) entry which is preliminary data.</text>
</comment>
<reference evidence="8 9" key="1">
    <citation type="submission" date="2018-01" db="EMBL/GenBank/DDBJ databases">
        <title>Metagenomic assembled genomes from two thermal pools in the Uzon Caldera, Kamchatka, Russia.</title>
        <authorList>
            <person name="Wilkins L."/>
            <person name="Ettinger C."/>
        </authorList>
    </citation>
    <scope>NUCLEOTIDE SEQUENCE [LARGE SCALE GENOMIC DNA]</scope>
    <source>
        <strain evidence="8">ZAV-07</strain>
    </source>
</reference>
<dbReference type="SUPFAM" id="SSF53681">
    <property type="entry name" value="Aspartate/glutamate racemase"/>
    <property type="match status" value="2"/>
</dbReference>
<evidence type="ECO:0000313" key="9">
    <source>
        <dbReference type="Proteomes" id="UP000237040"/>
    </source>
</evidence>
<dbReference type="PROSITE" id="PS00924">
    <property type="entry name" value="ASP_GLU_RACEMASE_2"/>
    <property type="match status" value="1"/>
</dbReference>
<comment type="catalytic activity">
    <reaction evidence="1 7">
        <text>L-glutamate = D-glutamate</text>
        <dbReference type="Rhea" id="RHEA:12813"/>
        <dbReference type="ChEBI" id="CHEBI:29985"/>
        <dbReference type="ChEBI" id="CHEBI:29986"/>
        <dbReference type="EC" id="5.1.1.3"/>
    </reaction>
</comment>
<dbReference type="InterPro" id="IPR004391">
    <property type="entry name" value="Glu_race"/>
</dbReference>
<accession>A0A2J6WF65</accession>
<comment type="pathway">
    <text evidence="7">Cell wall biogenesis; peptidoglycan biosynthesis.</text>
</comment>
<comment type="function">
    <text evidence="7">Provides the (R)-glutamate required for cell wall biosynthesis.</text>
</comment>
<evidence type="ECO:0000256" key="4">
    <source>
        <dbReference type="ARBA" id="ARBA00022984"/>
    </source>
</evidence>
<dbReference type="PANTHER" id="PTHR21198:SF2">
    <property type="entry name" value="GLUTAMATE RACEMASE"/>
    <property type="match status" value="1"/>
</dbReference>
<dbReference type="AlphaFoldDB" id="A0A2J6WF65"/>
<dbReference type="UniPathway" id="UPA00219"/>
<keyword evidence="3 7" id="KW-0133">Cell shape</keyword>
<evidence type="ECO:0000313" key="8">
    <source>
        <dbReference type="EMBL" id="PMP68148.1"/>
    </source>
</evidence>
<keyword evidence="5 7" id="KW-0413">Isomerase</keyword>
<dbReference type="HAMAP" id="MF_00258">
    <property type="entry name" value="Glu_racemase"/>
    <property type="match status" value="1"/>
</dbReference>
<evidence type="ECO:0000256" key="5">
    <source>
        <dbReference type="ARBA" id="ARBA00023235"/>
    </source>
</evidence>
<dbReference type="PANTHER" id="PTHR21198">
    <property type="entry name" value="GLUTAMATE RACEMASE"/>
    <property type="match status" value="1"/>
</dbReference>
<dbReference type="NCBIfam" id="TIGR00067">
    <property type="entry name" value="glut_race"/>
    <property type="match status" value="1"/>
</dbReference>
<dbReference type="Pfam" id="PF01177">
    <property type="entry name" value="Asp_Glu_race"/>
    <property type="match status" value="1"/>
</dbReference>
<dbReference type="RefSeq" id="WP_416085437.1">
    <property type="nucleotide sequence ID" value="NZ_JBNAUB010000005.1"/>
</dbReference>
<keyword evidence="6 7" id="KW-0961">Cell wall biogenesis/degradation</keyword>
<dbReference type="GO" id="GO:0071555">
    <property type="term" value="P:cell wall organization"/>
    <property type="evidence" value="ECO:0007669"/>
    <property type="project" value="UniProtKB-KW"/>
</dbReference>
<dbReference type="EMBL" id="PNIL01000027">
    <property type="protein sequence ID" value="PMP68148.1"/>
    <property type="molecule type" value="Genomic_DNA"/>
</dbReference>
<dbReference type="EC" id="5.1.1.3" evidence="2 7"/>
<dbReference type="GO" id="GO:0008360">
    <property type="term" value="P:regulation of cell shape"/>
    <property type="evidence" value="ECO:0007669"/>
    <property type="project" value="UniProtKB-KW"/>
</dbReference>
<sequence length="264" mass="29408">MVNTKPIGIFDSGVGGLSVVKSLKRVLPNENIIYVGDLRHFPYGTKTEEEVKTYARNITKFLLTKEVKLIIVACNTVSSIAMDELKVLANPVEVIGMIQSGSEYAVKTTKNKKVGVISTPLTAKKHAYKNEIQKLDGSIEVFEVGSQELVNLVEDGVSFNDYACALAREKLEEPLKNKIDTLVLGCTHFPFLYKVVKSVVGESVEVIDPAEYIATKTVEHLNEIGFNNGTHKTIFYTTYDKESFKEKLSLFLSIEDSEVYEIDI</sequence>
<dbReference type="InterPro" id="IPR033134">
    <property type="entry name" value="Asp/Glu_racemase_AS_2"/>
</dbReference>
<name>A0A2J6WF65_9BACT</name>